<name>A0A7X2TNN6_9FIRM</name>
<sequence>MELSLQNNRVLSVFKKVDNPRRNKGFVTRDYQSECEVHRMKIDRVSADIKFRRTPVDAVDAYNLLIETLTDNIKQKRAVLEEMKTAECKEAFISNWQPNLKSLTVRINDD</sequence>
<dbReference type="EMBL" id="VUMV01000006">
    <property type="protein sequence ID" value="MST82494.1"/>
    <property type="molecule type" value="Genomic_DNA"/>
</dbReference>
<gene>
    <name evidence="1" type="ORF">FYJ60_09220</name>
</gene>
<evidence type="ECO:0000313" key="1">
    <source>
        <dbReference type="EMBL" id="MST82494.1"/>
    </source>
</evidence>
<dbReference type="RefSeq" id="WP_154458404.1">
    <property type="nucleotide sequence ID" value="NZ_VUMV01000006.1"/>
</dbReference>
<evidence type="ECO:0000313" key="2">
    <source>
        <dbReference type="Proteomes" id="UP000466864"/>
    </source>
</evidence>
<accession>A0A7X2TNN6</accession>
<comment type="caution">
    <text evidence="1">The sequence shown here is derived from an EMBL/GenBank/DDBJ whole genome shotgun (WGS) entry which is preliminary data.</text>
</comment>
<keyword evidence="2" id="KW-1185">Reference proteome</keyword>
<protein>
    <submittedName>
        <fullName evidence="1">Uncharacterized protein</fullName>
    </submittedName>
</protein>
<organism evidence="1 2">
    <name type="scientific">Bilifractor porci</name>
    <dbReference type="NCBI Taxonomy" id="2606636"/>
    <lineage>
        <taxon>Bacteria</taxon>
        <taxon>Bacillati</taxon>
        <taxon>Bacillota</taxon>
        <taxon>Clostridia</taxon>
        <taxon>Lachnospirales</taxon>
        <taxon>Lachnospiraceae</taxon>
        <taxon>Bilifractor</taxon>
    </lineage>
</organism>
<dbReference type="AlphaFoldDB" id="A0A7X2TNN6"/>
<proteinExistence type="predicted"/>
<reference evidence="1 2" key="1">
    <citation type="submission" date="2019-08" db="EMBL/GenBank/DDBJ databases">
        <title>In-depth cultivation of the pig gut microbiome towards novel bacterial diversity and tailored functional studies.</title>
        <authorList>
            <person name="Wylensek D."/>
            <person name="Hitch T.C.A."/>
            <person name="Clavel T."/>
        </authorList>
    </citation>
    <scope>NUCLEOTIDE SEQUENCE [LARGE SCALE GENOMIC DNA]</scope>
    <source>
        <strain evidence="1 2">Oil+RF-744-WCA-WT-13</strain>
    </source>
</reference>
<dbReference type="Proteomes" id="UP000466864">
    <property type="component" value="Unassembled WGS sequence"/>
</dbReference>